<dbReference type="GO" id="GO:0009252">
    <property type="term" value="P:peptidoglycan biosynthetic process"/>
    <property type="evidence" value="ECO:0007669"/>
    <property type="project" value="UniProtKB-KW"/>
</dbReference>
<dbReference type="InterPro" id="IPR050515">
    <property type="entry name" value="Beta-lactam/transpept"/>
</dbReference>
<dbReference type="InterPro" id="IPR001460">
    <property type="entry name" value="PCN-bd_Tpept"/>
</dbReference>
<evidence type="ECO:0000256" key="9">
    <source>
        <dbReference type="ARBA" id="ARBA00023136"/>
    </source>
</evidence>
<keyword evidence="8 11" id="KW-1133">Transmembrane helix</keyword>
<dbReference type="eggNOG" id="COG0768">
    <property type="taxonomic scope" value="Bacteria"/>
</dbReference>
<keyword evidence="10" id="KW-0961">Cell wall biogenesis/degradation</keyword>
<protein>
    <submittedName>
        <fullName evidence="14">Penicillin-binding protein dimerization domain protein</fullName>
    </submittedName>
</protein>
<evidence type="ECO:0000256" key="2">
    <source>
        <dbReference type="ARBA" id="ARBA00004236"/>
    </source>
</evidence>
<comment type="caution">
    <text evidence="14">The sequence shown here is derived from an EMBL/GenBank/DDBJ whole genome shotgun (WGS) entry which is preliminary data.</text>
</comment>
<dbReference type="Gene3D" id="3.40.710.10">
    <property type="entry name" value="DD-peptidase/beta-lactamase superfamily"/>
    <property type="match status" value="2"/>
</dbReference>
<dbReference type="AlphaFoldDB" id="E0E0W1"/>
<dbReference type="InterPro" id="IPR036138">
    <property type="entry name" value="PBP_dimer_sf"/>
</dbReference>
<evidence type="ECO:0000256" key="5">
    <source>
        <dbReference type="ARBA" id="ARBA00022692"/>
    </source>
</evidence>
<dbReference type="Proteomes" id="UP000003244">
    <property type="component" value="Unassembled WGS sequence"/>
</dbReference>
<dbReference type="GO" id="GO:0071555">
    <property type="term" value="P:cell wall organization"/>
    <property type="evidence" value="ECO:0007669"/>
    <property type="project" value="UniProtKB-KW"/>
</dbReference>
<organism evidence="14 15">
    <name type="scientific">Peptostreptococcus stomatis DSM 17678</name>
    <dbReference type="NCBI Taxonomy" id="596315"/>
    <lineage>
        <taxon>Bacteria</taxon>
        <taxon>Bacillati</taxon>
        <taxon>Bacillota</taxon>
        <taxon>Clostridia</taxon>
        <taxon>Peptostreptococcales</taxon>
        <taxon>Peptostreptococcaceae</taxon>
        <taxon>Peptostreptococcus</taxon>
    </lineage>
</organism>
<keyword evidence="15" id="KW-1185">Reference proteome</keyword>
<evidence type="ECO:0000256" key="7">
    <source>
        <dbReference type="ARBA" id="ARBA00022984"/>
    </source>
</evidence>
<dbReference type="GO" id="GO:0008360">
    <property type="term" value="P:regulation of cell shape"/>
    <property type="evidence" value="ECO:0007669"/>
    <property type="project" value="UniProtKB-KW"/>
</dbReference>
<gene>
    <name evidence="14" type="ORF">HMPREF0634_0809</name>
</gene>
<dbReference type="GO" id="GO:0008658">
    <property type="term" value="F:penicillin binding"/>
    <property type="evidence" value="ECO:0007669"/>
    <property type="project" value="InterPro"/>
</dbReference>
<keyword evidence="5 11" id="KW-0812">Transmembrane</keyword>
<dbReference type="STRING" id="596315.HMPREF0634_0809"/>
<evidence type="ECO:0000259" key="12">
    <source>
        <dbReference type="Pfam" id="PF00905"/>
    </source>
</evidence>
<keyword evidence="6" id="KW-0133">Cell shape</keyword>
<dbReference type="PANTHER" id="PTHR30627">
    <property type="entry name" value="PEPTIDOGLYCAN D,D-TRANSPEPTIDASE"/>
    <property type="match status" value="1"/>
</dbReference>
<evidence type="ECO:0000256" key="4">
    <source>
        <dbReference type="ARBA" id="ARBA00022475"/>
    </source>
</evidence>
<dbReference type="InterPro" id="IPR005311">
    <property type="entry name" value="PBP_dimer"/>
</dbReference>
<dbReference type="SUPFAM" id="SSF56601">
    <property type="entry name" value="beta-lactamase/transpeptidase-like"/>
    <property type="match status" value="1"/>
</dbReference>
<evidence type="ECO:0000256" key="11">
    <source>
        <dbReference type="SAM" id="Phobius"/>
    </source>
</evidence>
<sequence length="965" mass="108297">MIKPRLKVINKFILIILSVVLIKIVYMTTIRYSHYSDLADQKAYKQIMVQAPRGEIRDRKGVLLAGNEPQFTVQIVADTFNKAGKNSKDGANKMAYSVINILEKNGETYTDEFPISLVNGSYTFIFDQKISEFKSKNGIPASYNAKKSFYYVVDSMIQSGLLTLSDRNMDPVKLQAKVNKLGYYPPVLVNSWTFTQQKNKEDWLKGYGLKDGVSALVAFRHIRNDYYKIDSSMTDKEARKIMLVRDLLKSKIYTQYNPVTIAKGIKKETVVQIEENSMKLSGVSVAIEQKRVYPFGSLASHVLGYVGKIPSSKAEDLIKEGYSPQDMIGLSGIENSYENKLKGKDGYKEVKVDSVGRVISQMKSVDPTSGKSVYLTIDSKVQKTAEESLKNAIESARSGGTFKSQFGDINIKESAPKAKSGAIVAIDVTSGDVLAMASYPNYDPNKFANGISSEDYNNYLPKNLNDMLAPNPLLNLATQGVFQPGSTFKMVTAMAALESGLDPSYTIKDPGVIRLGNRNFADYIWHHGGKNHGMVNLYKAIQESCNIYFYVLGSNRNWMTGQSLNLGMNANKILEYAKKFGLDSDTGLEGQLEERNGRVPSEEQKIENTKVQLKYALERTMRTHFEGIDYEENRDEFEEKIDKIVSWIDEDKTPGRIETMKRLKKLGVKESYIESDADYMVYSYFNFAKWGVGDTFNLAIGQGENAYNPSQVVRYVAALANGGYLVNLNVVNKVETSNGKIAEVANRRLDKISFKNNSNLNDIKIGMVNVSTQGLAKDAFGNFPIKVATKTGTAEKSGKIPTEKEYDYLMKHLSSYSLDKNKVLERYNKLKADKERELTNEKIKDLKTKISDTSISSDQRDKYQKELEAGIKVKLDDTDKVNAQYLRRAIKQLNSNITDEDIDKYKEDYGSFAWCVAYAPADNPKIAVACMIPQGETSSYAVLPIRETIAQYFGLMKEGQSDEKN</sequence>
<dbReference type="EMBL" id="ADGQ01000001">
    <property type="protein sequence ID" value="EFM65458.1"/>
    <property type="molecule type" value="Genomic_DNA"/>
</dbReference>
<evidence type="ECO:0000256" key="10">
    <source>
        <dbReference type="ARBA" id="ARBA00023316"/>
    </source>
</evidence>
<evidence type="ECO:0000256" key="6">
    <source>
        <dbReference type="ARBA" id="ARBA00022960"/>
    </source>
</evidence>
<reference evidence="14 15" key="1">
    <citation type="submission" date="2010-08" db="EMBL/GenBank/DDBJ databases">
        <authorList>
            <person name="Harkins D.M."/>
            <person name="Madupu R."/>
            <person name="Durkin A.S."/>
            <person name="Torralba M."/>
            <person name="Methe B."/>
            <person name="Sutton G.G."/>
            <person name="Nelson K.E."/>
        </authorList>
    </citation>
    <scope>NUCLEOTIDE SEQUENCE [LARGE SCALE GENOMIC DNA]</scope>
    <source>
        <strain evidence="14 15">DSM 17678</strain>
    </source>
</reference>
<evidence type="ECO:0000256" key="3">
    <source>
        <dbReference type="ARBA" id="ARBA00007171"/>
    </source>
</evidence>
<accession>E0E0W1</accession>
<dbReference type="GO" id="GO:0071972">
    <property type="term" value="F:peptidoglycan L,D-transpeptidase activity"/>
    <property type="evidence" value="ECO:0007669"/>
    <property type="project" value="TreeGrafter"/>
</dbReference>
<dbReference type="Pfam" id="PF03717">
    <property type="entry name" value="PBP_dimer"/>
    <property type="match status" value="1"/>
</dbReference>
<feature type="transmembrane region" description="Helical" evidence="11">
    <location>
        <begin position="12"/>
        <end position="32"/>
    </location>
</feature>
<evidence type="ECO:0000256" key="1">
    <source>
        <dbReference type="ARBA" id="ARBA00004167"/>
    </source>
</evidence>
<dbReference type="Pfam" id="PF00905">
    <property type="entry name" value="Transpeptidase"/>
    <property type="match status" value="2"/>
</dbReference>
<feature type="domain" description="Penicillin-binding protein transpeptidase" evidence="12">
    <location>
        <begin position="421"/>
        <end position="617"/>
    </location>
</feature>
<comment type="similarity">
    <text evidence="3">Belongs to the transpeptidase family.</text>
</comment>
<evidence type="ECO:0000313" key="15">
    <source>
        <dbReference type="Proteomes" id="UP000003244"/>
    </source>
</evidence>
<name>E0E0W1_9FIRM</name>
<feature type="domain" description="Penicillin-binding protein dimerisation" evidence="13">
    <location>
        <begin position="49"/>
        <end position="361"/>
    </location>
</feature>
<feature type="domain" description="Penicillin-binding protein transpeptidase" evidence="12">
    <location>
        <begin position="688"/>
        <end position="806"/>
    </location>
</feature>
<dbReference type="SUPFAM" id="SSF56519">
    <property type="entry name" value="Penicillin binding protein dimerisation domain"/>
    <property type="match status" value="1"/>
</dbReference>
<keyword evidence="4" id="KW-1003">Cell membrane</keyword>
<dbReference type="PANTHER" id="PTHR30627:SF2">
    <property type="entry name" value="PEPTIDOGLYCAN D,D-TRANSPEPTIDASE MRDA"/>
    <property type="match status" value="1"/>
</dbReference>
<dbReference type="Gene3D" id="3.90.1310.10">
    <property type="entry name" value="Penicillin-binding protein 2a (Domain 2)"/>
    <property type="match status" value="2"/>
</dbReference>
<comment type="subcellular location">
    <subcellularLocation>
        <location evidence="2">Cell membrane</location>
    </subcellularLocation>
    <subcellularLocation>
        <location evidence="1">Membrane</location>
        <topology evidence="1">Single-pass membrane protein</topology>
    </subcellularLocation>
</comment>
<keyword evidence="7" id="KW-0573">Peptidoglycan synthesis</keyword>
<evidence type="ECO:0000259" key="13">
    <source>
        <dbReference type="Pfam" id="PF03717"/>
    </source>
</evidence>
<keyword evidence="9 11" id="KW-0472">Membrane</keyword>
<proteinExistence type="inferred from homology"/>
<dbReference type="InterPro" id="IPR012338">
    <property type="entry name" value="Beta-lactam/transpept-like"/>
</dbReference>
<dbReference type="GO" id="GO:0005886">
    <property type="term" value="C:plasma membrane"/>
    <property type="evidence" value="ECO:0007669"/>
    <property type="project" value="UniProtKB-SubCell"/>
</dbReference>
<evidence type="ECO:0000256" key="8">
    <source>
        <dbReference type="ARBA" id="ARBA00022989"/>
    </source>
</evidence>
<evidence type="ECO:0000313" key="14">
    <source>
        <dbReference type="EMBL" id="EFM65458.1"/>
    </source>
</evidence>